<organism evidence="2 3">
    <name type="scientific">Pseudidiomarina indica</name>
    <dbReference type="NCBI Taxonomy" id="1159017"/>
    <lineage>
        <taxon>Bacteria</taxon>
        <taxon>Pseudomonadati</taxon>
        <taxon>Pseudomonadota</taxon>
        <taxon>Gammaproteobacteria</taxon>
        <taxon>Alteromonadales</taxon>
        <taxon>Idiomarinaceae</taxon>
        <taxon>Pseudidiomarina</taxon>
    </lineage>
</organism>
<dbReference type="EMBL" id="FMXN01000008">
    <property type="protein sequence ID" value="SDB41039.1"/>
    <property type="molecule type" value="Genomic_DNA"/>
</dbReference>
<evidence type="ECO:0000313" key="3">
    <source>
        <dbReference type="Proteomes" id="UP000199626"/>
    </source>
</evidence>
<sequence>MKSSIRNALLMVGAFIGLVGPMHATAQSVERPAGPNYQLFLIGDELQLCSSLAWTECFDTDWLDPETMRTERYINLVGDPVKALLDDENWPIHRHQIRDDVKDAIAILYERLNIDVVTEHTFHEEFTRRVTNHLYNSLSEREWHMILDHLELPAPAGKPNLAQIRMLKVRAKEDILRAMLAEADKVRGADQRAPRIAITAAGARDPFTTVEPYLNALEKLGAEVRWLPIDAAVNRAQRTKQCDDLEELRVQELHTWRRAAVFPALHEHQVEFCKAPLAGPKIVDWADAVLIVGNNQNLVRKAFLDPMSQPTDLMTSIALKMRANRLVVAATGDAMNALTAKAMVAGGLSEEALRAGAIAGEAPAANCDRDHTCPRSMNVNSAAYHPLGGVGLFTFATLDSRFSDLGRHGRLLRVAAANKVPLAVGVDRRTALAVNVLTGDFKVVGERGVFLAEAPQETEKAVATTFHYLVGGASGRFTADSVTDIKFATGEGVVAEAPTTRFLNDRGMVDTMRLLCQGRDSVNLIENEFRLLVVADDNTQRQRSGGECQVSHARVGLSWQPERW</sequence>
<dbReference type="OrthoDB" id="9799980at2"/>
<accession>A0A1G6D7K0</accession>
<reference evidence="3" key="1">
    <citation type="submission" date="2016-10" db="EMBL/GenBank/DDBJ databases">
        <authorList>
            <person name="Varghese N."/>
            <person name="Submissions S."/>
        </authorList>
    </citation>
    <scope>NUCLEOTIDE SEQUENCE [LARGE SCALE GENOMIC DNA]</scope>
    <source>
        <strain evidence="3">CGMCC 1.10824</strain>
    </source>
</reference>
<dbReference type="STRING" id="1159017.SAMN02927930_01582"/>
<dbReference type="PANTHER" id="PTHR36175">
    <property type="entry name" value="CYANOPHYCINASE"/>
    <property type="match status" value="1"/>
</dbReference>
<gene>
    <name evidence="2" type="ORF">SAMN02927930_01582</name>
</gene>
<feature type="signal peptide" evidence="1">
    <location>
        <begin position="1"/>
        <end position="24"/>
    </location>
</feature>
<dbReference type="Gene3D" id="3.40.50.880">
    <property type="match status" value="1"/>
</dbReference>
<feature type="chain" id="PRO_5011677749" evidence="1">
    <location>
        <begin position="25"/>
        <end position="564"/>
    </location>
</feature>
<dbReference type="Proteomes" id="UP000199626">
    <property type="component" value="Unassembled WGS sequence"/>
</dbReference>
<name>A0A1G6D7K0_9GAMM</name>
<keyword evidence="1" id="KW-0732">Signal</keyword>
<dbReference type="RefSeq" id="WP_092593436.1">
    <property type="nucleotide sequence ID" value="NZ_FMXN01000008.1"/>
</dbReference>
<evidence type="ECO:0000313" key="2">
    <source>
        <dbReference type="EMBL" id="SDB41039.1"/>
    </source>
</evidence>
<dbReference type="PANTHER" id="PTHR36175:SF1">
    <property type="entry name" value="CYANOPHYCINASE"/>
    <property type="match status" value="1"/>
</dbReference>
<dbReference type="InterPro" id="IPR029062">
    <property type="entry name" value="Class_I_gatase-like"/>
</dbReference>
<dbReference type="AlphaFoldDB" id="A0A1G6D7K0"/>
<evidence type="ECO:0000256" key="1">
    <source>
        <dbReference type="SAM" id="SignalP"/>
    </source>
</evidence>
<protein>
    <submittedName>
        <fullName evidence="2">Cyanophycinase</fullName>
    </submittedName>
</protein>
<proteinExistence type="predicted"/>
<keyword evidence="3" id="KW-1185">Reference proteome</keyword>